<feature type="domain" description="CS" evidence="3">
    <location>
        <begin position="2"/>
        <end position="89"/>
    </location>
</feature>
<evidence type="ECO:0000256" key="1">
    <source>
        <dbReference type="SAM" id="MobiDB-lite"/>
    </source>
</evidence>
<dbReference type="InterPro" id="IPR044563">
    <property type="entry name" value="Sgt1-like"/>
</dbReference>
<dbReference type="GO" id="GO:0051087">
    <property type="term" value="F:protein-folding chaperone binding"/>
    <property type="evidence" value="ECO:0007669"/>
    <property type="project" value="InterPro"/>
</dbReference>
<reference evidence="4 5" key="3">
    <citation type="journal article" date="2016" name="Sci. Rep.">
        <title>Genome-wide diversity and gene expression profiling of Babesia microti isolates identify polymorphic genes that mediate host-pathogen interactions.</title>
        <authorList>
            <person name="Silva J.C."/>
            <person name="Cornillot E."/>
            <person name="McCracken C."/>
            <person name="Usmani-Brown S."/>
            <person name="Dwivedi A."/>
            <person name="Ifeonu O.O."/>
            <person name="Crabtree J."/>
            <person name="Gotia H.T."/>
            <person name="Virji A.Z."/>
            <person name="Reynes C."/>
            <person name="Colinge J."/>
            <person name="Kumar V."/>
            <person name="Lawres L."/>
            <person name="Pazzi J.E."/>
            <person name="Pablo J.V."/>
            <person name="Hung C."/>
            <person name="Brancato J."/>
            <person name="Kumari P."/>
            <person name="Orvis J."/>
            <person name="Tretina K."/>
            <person name="Chibucos M."/>
            <person name="Ott S."/>
            <person name="Sadzewicz L."/>
            <person name="Sengamalay N."/>
            <person name="Shetty A.C."/>
            <person name="Su Q."/>
            <person name="Tallon L."/>
            <person name="Fraser C.M."/>
            <person name="Frutos R."/>
            <person name="Molina D.M."/>
            <person name="Krause P.J."/>
            <person name="Ben Mamoun C."/>
        </authorList>
    </citation>
    <scope>NUCLEOTIDE SEQUENCE [LARGE SCALE GENOMIC DNA]</scope>
    <source>
        <strain evidence="4 5">RI</strain>
    </source>
</reference>
<reference evidence="4 5" key="2">
    <citation type="journal article" date="2013" name="PLoS ONE">
        <title>Whole genome mapping and re-organization of the nuclear and mitochondrial genomes of Babesia microti isolates.</title>
        <authorList>
            <person name="Cornillot E."/>
            <person name="Dassouli A."/>
            <person name="Garg A."/>
            <person name="Pachikara N."/>
            <person name="Randazzo S."/>
            <person name="Depoix D."/>
            <person name="Carcy B."/>
            <person name="Delbecq S."/>
            <person name="Frutos R."/>
            <person name="Silva J.C."/>
            <person name="Sutton R."/>
            <person name="Krause P.J."/>
            <person name="Mamoun C.B."/>
        </authorList>
    </citation>
    <scope>NUCLEOTIDE SEQUENCE [LARGE SCALE GENOMIC DNA]</scope>
    <source>
        <strain evidence="4 5">RI</strain>
    </source>
</reference>
<dbReference type="KEGG" id="bmic:BMR1_02g03945"/>
<dbReference type="GeneID" id="24424570"/>
<dbReference type="OrthoDB" id="1898560at2759"/>
<evidence type="ECO:0000259" key="2">
    <source>
        <dbReference type="PROSITE" id="PS51048"/>
    </source>
</evidence>
<dbReference type="VEuPathDB" id="PiroplasmaDB:BMR1_02g03945"/>
<dbReference type="PROSITE" id="PS51203">
    <property type="entry name" value="CS"/>
    <property type="match status" value="1"/>
</dbReference>
<evidence type="ECO:0000313" key="4">
    <source>
        <dbReference type="EMBL" id="SJK86154.1"/>
    </source>
</evidence>
<dbReference type="Proteomes" id="UP000002899">
    <property type="component" value="Chromosome II"/>
</dbReference>
<sequence>MVTIPSHDWIQTSQNITIIFYIKDILPQSIVVDCVDSNCKISFKSADVLYEKKFENLKTPITYSTHNLTANKLELVFIKSTLGYWSSLHKLDPADHKSANKNKKFEYSDSEPDNNTTDESFMKLLKDIYSKGDEKTKRAMNKSFQTSGGRVLSTNWNAVKDSNP</sequence>
<reference evidence="4 5" key="1">
    <citation type="journal article" date="2012" name="Nucleic Acids Res.">
        <title>Sequencing of the smallest Apicomplexan genome from the human pathogen Babesia microti.</title>
        <authorList>
            <person name="Cornillot E."/>
            <person name="Hadj-Kaddour K."/>
            <person name="Dassouli A."/>
            <person name="Noel B."/>
            <person name="Ranwez V."/>
            <person name="Vacherie B."/>
            <person name="Augagneur Y."/>
            <person name="Bres V."/>
            <person name="Duclos A."/>
            <person name="Randazzo S."/>
            <person name="Carcy B."/>
            <person name="Debierre-Grockiego F."/>
            <person name="Delbecq S."/>
            <person name="Moubri-Menage K."/>
            <person name="Shams-Eldin H."/>
            <person name="Usmani-Brown S."/>
            <person name="Bringaud F."/>
            <person name="Wincker P."/>
            <person name="Vivares C.P."/>
            <person name="Schwarz R.T."/>
            <person name="Schetters T.P."/>
            <person name="Krause P.J."/>
            <person name="Gorenflot A."/>
            <person name="Berry V."/>
            <person name="Barbe V."/>
            <person name="Ben Mamoun C."/>
        </authorList>
    </citation>
    <scope>NUCLEOTIDE SEQUENCE [LARGE SCALE GENOMIC DNA]</scope>
    <source>
        <strain evidence="4 5">RI</strain>
    </source>
</reference>
<keyword evidence="5" id="KW-1185">Reference proteome</keyword>
<feature type="domain" description="SGS" evidence="2">
    <location>
        <begin position="74"/>
        <end position="164"/>
    </location>
</feature>
<dbReference type="EMBL" id="FO082872">
    <property type="protein sequence ID" value="SJK86154.1"/>
    <property type="molecule type" value="Genomic_DNA"/>
</dbReference>
<accession>A0A1R4AB51</accession>
<evidence type="ECO:0000259" key="3">
    <source>
        <dbReference type="PROSITE" id="PS51203"/>
    </source>
</evidence>
<feature type="compositionally biased region" description="Basic and acidic residues" evidence="1">
    <location>
        <begin position="94"/>
        <end position="107"/>
    </location>
</feature>
<proteinExistence type="predicted"/>
<name>A0A1R4AB51_BABMR</name>
<dbReference type="RefSeq" id="XP_021338347.1">
    <property type="nucleotide sequence ID" value="XM_021481742.1"/>
</dbReference>
<dbReference type="PROSITE" id="PS51048">
    <property type="entry name" value="SGS"/>
    <property type="match status" value="1"/>
</dbReference>
<dbReference type="PANTHER" id="PTHR45862">
    <property type="entry name" value="PROTEIN SGT1 HOMOLOG"/>
    <property type="match status" value="1"/>
</dbReference>
<dbReference type="SUPFAM" id="SSF49764">
    <property type="entry name" value="HSP20-like chaperones"/>
    <property type="match status" value="1"/>
</dbReference>
<dbReference type="InterPro" id="IPR007699">
    <property type="entry name" value="SGS_dom"/>
</dbReference>
<dbReference type="InterPro" id="IPR007052">
    <property type="entry name" value="CS_dom"/>
</dbReference>
<dbReference type="AlphaFoldDB" id="A0A1R4AB51"/>
<dbReference type="InterPro" id="IPR008978">
    <property type="entry name" value="HSP20-like_chaperone"/>
</dbReference>
<feature type="region of interest" description="Disordered" evidence="1">
    <location>
        <begin position="94"/>
        <end position="118"/>
    </location>
</feature>
<organism evidence="4 5">
    <name type="scientific">Babesia microti (strain RI)</name>
    <dbReference type="NCBI Taxonomy" id="1133968"/>
    <lineage>
        <taxon>Eukaryota</taxon>
        <taxon>Sar</taxon>
        <taxon>Alveolata</taxon>
        <taxon>Apicomplexa</taxon>
        <taxon>Aconoidasida</taxon>
        <taxon>Piroplasmida</taxon>
        <taxon>Babesiidae</taxon>
        <taxon>Babesia</taxon>
    </lineage>
</organism>
<evidence type="ECO:0000313" key="5">
    <source>
        <dbReference type="Proteomes" id="UP000002899"/>
    </source>
</evidence>
<dbReference type="Pfam" id="PF05002">
    <property type="entry name" value="SGS"/>
    <property type="match status" value="1"/>
</dbReference>
<protein>
    <submittedName>
        <fullName evidence="4">Calcyclin binding protein, putative</fullName>
    </submittedName>
</protein>
<dbReference type="Gene3D" id="2.60.40.790">
    <property type="match status" value="1"/>
</dbReference>